<dbReference type="AlphaFoldDB" id="A0A8S0PVQ7"/>
<dbReference type="GO" id="GO:0009187">
    <property type="term" value="P:cyclic nucleotide metabolic process"/>
    <property type="evidence" value="ECO:0007669"/>
    <property type="project" value="TreeGrafter"/>
</dbReference>
<gene>
    <name evidence="2" type="ORF">OLEA9_A059504</name>
</gene>
<dbReference type="InterPro" id="IPR009097">
    <property type="entry name" value="Cyclic_Pdiesterase"/>
</dbReference>
<comment type="caution">
    <text evidence="2">The sequence shown here is derived from an EMBL/GenBank/DDBJ whole genome shotgun (WGS) entry which is preliminary data.</text>
</comment>
<dbReference type="Proteomes" id="UP000594638">
    <property type="component" value="Unassembled WGS sequence"/>
</dbReference>
<keyword evidence="1" id="KW-1133">Transmembrane helix</keyword>
<organism evidence="2 3">
    <name type="scientific">Olea europaea subsp. europaea</name>
    <dbReference type="NCBI Taxonomy" id="158383"/>
    <lineage>
        <taxon>Eukaryota</taxon>
        <taxon>Viridiplantae</taxon>
        <taxon>Streptophyta</taxon>
        <taxon>Embryophyta</taxon>
        <taxon>Tracheophyta</taxon>
        <taxon>Spermatophyta</taxon>
        <taxon>Magnoliopsida</taxon>
        <taxon>eudicotyledons</taxon>
        <taxon>Gunneridae</taxon>
        <taxon>Pentapetalae</taxon>
        <taxon>asterids</taxon>
        <taxon>lamiids</taxon>
        <taxon>Lamiales</taxon>
        <taxon>Oleaceae</taxon>
        <taxon>Oleeae</taxon>
        <taxon>Olea</taxon>
    </lineage>
</organism>
<dbReference type="EMBL" id="CACTIH010000211">
    <property type="protein sequence ID" value="CAA2957184.1"/>
    <property type="molecule type" value="Genomic_DNA"/>
</dbReference>
<evidence type="ECO:0000313" key="2">
    <source>
        <dbReference type="EMBL" id="CAA2957184.1"/>
    </source>
</evidence>
<dbReference type="PANTHER" id="PTHR28141">
    <property type="entry name" value="2',3'-CYCLIC-NUCLEOTIDE 3'-PHOSPHODIESTERASE"/>
    <property type="match status" value="1"/>
</dbReference>
<dbReference type="SUPFAM" id="SSF55144">
    <property type="entry name" value="LigT-like"/>
    <property type="match status" value="1"/>
</dbReference>
<proteinExistence type="predicted"/>
<dbReference type="PANTHER" id="PTHR28141:SF1">
    <property type="entry name" value="2',3'-CYCLIC-NUCLEOTIDE 3'-PHOSPHODIESTERASE"/>
    <property type="match status" value="1"/>
</dbReference>
<dbReference type="FunFam" id="3.90.1140.10:FF:000007">
    <property type="entry name" value="Cyclic phosphodiesterase"/>
    <property type="match status" value="1"/>
</dbReference>
<dbReference type="PIRSF" id="PIRSF017903">
    <property type="entry name" value="CPDase_plant"/>
    <property type="match status" value="1"/>
</dbReference>
<protein>
    <submittedName>
        <fullName evidence="2">Cyclic phosphodiesterase-like</fullName>
    </submittedName>
</protein>
<dbReference type="OrthoDB" id="514292at2759"/>
<dbReference type="InterPro" id="IPR012386">
    <property type="entry name" value="Cyclic-nucl_3Pdiesterase"/>
</dbReference>
<keyword evidence="1" id="KW-0812">Transmembrane</keyword>
<dbReference type="Gramene" id="OE9A059504T1">
    <property type="protein sequence ID" value="OE9A059504C1"/>
    <property type="gene ID" value="OE9A059504"/>
</dbReference>
<keyword evidence="1" id="KW-0472">Membrane</keyword>
<name>A0A8S0PVQ7_OLEEU</name>
<reference evidence="2 3" key="1">
    <citation type="submission" date="2019-12" db="EMBL/GenBank/DDBJ databases">
        <authorList>
            <person name="Alioto T."/>
            <person name="Alioto T."/>
            <person name="Gomez Garrido J."/>
        </authorList>
    </citation>
    <scope>NUCLEOTIDE SEQUENCE [LARGE SCALE GENOMIC DNA]</scope>
</reference>
<accession>A0A8S0PVQ7</accession>
<dbReference type="GO" id="GO:0004113">
    <property type="term" value="F:2',3'-cyclic-nucleotide 3'-phosphodiesterase activity"/>
    <property type="evidence" value="ECO:0007669"/>
    <property type="project" value="TreeGrafter"/>
</dbReference>
<feature type="transmembrane region" description="Helical" evidence="1">
    <location>
        <begin position="7"/>
        <end position="28"/>
    </location>
</feature>
<keyword evidence="3" id="KW-1185">Reference proteome</keyword>
<dbReference type="Gene3D" id="3.90.1140.10">
    <property type="entry name" value="Cyclic phosphodiesterase"/>
    <property type="match status" value="1"/>
</dbReference>
<dbReference type="Pfam" id="PF13563">
    <property type="entry name" value="2_5_RNA_ligase2"/>
    <property type="match status" value="1"/>
</dbReference>
<sequence>MSLEIRLFRFLIFLGFLGFSFVIFSISMETTAPDVHVQKEIKKEVYSVWALPPEDVRPRLKNLMEGLRSESGGPEFEPHVTVVGAISLTENEALDMFKRACEGLKAYNATVDKVATGTFFYQCVFLLLHPTPEVVEVRSHCSNQFGYKSSTPYMPHLSLLYADLTDEEKKKAQDKAYVLDESIGSLNFQISRLALYKTDTEDKSLKSWEKVAESDLKHY</sequence>
<evidence type="ECO:0000256" key="1">
    <source>
        <dbReference type="SAM" id="Phobius"/>
    </source>
</evidence>
<evidence type="ECO:0000313" key="3">
    <source>
        <dbReference type="Proteomes" id="UP000594638"/>
    </source>
</evidence>